<sequence>MGREHPAEDICDEYAKVDDYGLGPGIFPKDNAPELPAHPHCLCHYEKVYASELNGIHGLASGESRYSNDKKKVKVVRDPDIAYNDTKAIEARFWRFCEEHRDSDIEYALVITTDGEVYHITGDSDSVDLSAIGEKLNGAKMIHNHPDNEDGPGDCFSKEDFSAYFAWSMGQLDVTSGLGRYTMRYNGGTIITAAQAEKLYDEMYNKVINEALLGGKIIEHVQQSVMEALDTNLDGFECRRCKRCRMKKN</sequence>
<evidence type="ECO:0000313" key="1">
    <source>
        <dbReference type="EMBL" id="SDA59809.1"/>
    </source>
</evidence>
<organism evidence="1 2">
    <name type="scientific">Allisonella histaminiformans</name>
    <dbReference type="NCBI Taxonomy" id="209880"/>
    <lineage>
        <taxon>Bacteria</taxon>
        <taxon>Bacillati</taxon>
        <taxon>Bacillota</taxon>
        <taxon>Negativicutes</taxon>
        <taxon>Veillonellales</taxon>
        <taxon>Veillonellaceae</taxon>
        <taxon>Allisonella</taxon>
    </lineage>
</organism>
<gene>
    <name evidence="1" type="ORF">SAMN02910343_01496</name>
</gene>
<dbReference type="GeneID" id="87756632"/>
<keyword evidence="2" id="KW-1185">Reference proteome</keyword>
<dbReference type="Proteomes" id="UP000199689">
    <property type="component" value="Unassembled WGS sequence"/>
</dbReference>
<accession>A0A1G5WNK1</accession>
<protein>
    <submittedName>
        <fullName evidence="1">Uncharacterized protein</fullName>
    </submittedName>
</protein>
<evidence type="ECO:0000313" key="2">
    <source>
        <dbReference type="Proteomes" id="UP000199689"/>
    </source>
</evidence>
<dbReference type="AlphaFoldDB" id="A0A1G5WNK1"/>
<dbReference type="EMBL" id="FMXA01000026">
    <property type="protein sequence ID" value="SDA59809.1"/>
    <property type="molecule type" value="Genomic_DNA"/>
</dbReference>
<name>A0A1G5WNK1_9FIRM</name>
<dbReference type="RefSeq" id="WP_200779860.1">
    <property type="nucleotide sequence ID" value="NZ_FMXA01000026.1"/>
</dbReference>
<proteinExistence type="predicted"/>
<dbReference type="STRING" id="209880.SAMN02910343_01496"/>
<reference evidence="1 2" key="1">
    <citation type="submission" date="2016-10" db="EMBL/GenBank/DDBJ databases">
        <authorList>
            <person name="de Groot N.N."/>
        </authorList>
    </citation>
    <scope>NUCLEOTIDE SEQUENCE [LARGE SCALE GENOMIC DNA]</scope>
    <source>
        <strain evidence="1 2">DSM 15230</strain>
    </source>
</reference>